<evidence type="ECO:0000256" key="2">
    <source>
        <dbReference type="ARBA" id="ARBA00022448"/>
    </source>
</evidence>
<dbReference type="eggNOG" id="COG1527">
    <property type="taxonomic scope" value="Bacteria"/>
</dbReference>
<dbReference type="InterPro" id="IPR036079">
    <property type="entry name" value="ATPase_csu/dsu_sf"/>
</dbReference>
<dbReference type="GO" id="GO:0046961">
    <property type="term" value="F:proton-transporting ATPase activity, rotational mechanism"/>
    <property type="evidence" value="ECO:0007669"/>
    <property type="project" value="InterPro"/>
</dbReference>
<dbReference type="InterPro" id="IPR044911">
    <property type="entry name" value="V-type_ATPase_csu/dsu_dom_3"/>
</dbReference>
<dbReference type="EMBL" id="MAPZ01000019">
    <property type="protein sequence ID" value="OBY10700.1"/>
    <property type="molecule type" value="Genomic_DNA"/>
</dbReference>
<dbReference type="GeneID" id="42774627"/>
<accession>A0A1B8RPG1</accession>
<dbReference type="Gene3D" id="1.10.132.50">
    <property type="entry name" value="ATP synthase (C/AC39) subunit, domain 3"/>
    <property type="match status" value="1"/>
</dbReference>
<evidence type="ECO:0000313" key="4">
    <source>
        <dbReference type="EMBL" id="OBY10700.1"/>
    </source>
</evidence>
<sequence length="333" mass="38300">MDIMQFTQVIPRLRVLETRLLDKAKLDRMIDSKSADEALRVLGETEYSNVMSGAKRAEDYEAVLSDELKRVYHDMYDMTPCKELVDIMSMKYDYHNIKVILKGIFLQKDFSNMLIHVGSIEASKLKVIIETNSFGDLNPIMREAVEEAINDFNSKKDPQRIDVILDKYMFEEMKHVAKELNDTFTEKYVKAQIDLTNVKTLLRVKKQNKGREFLLSVLIDGGKIDKDVLVSLLNDANENIFSKLSHTDYADVLKNGVEDYTKSGSAGVLEKLVDNYIMNMMKEAKMIPFGGEPLLAYIYAKETEIKVVRIIMVGKLNNIAEEVIRERLRDIYV</sequence>
<keyword evidence="5" id="KW-1185">Reference proteome</keyword>
<evidence type="ECO:0000256" key="1">
    <source>
        <dbReference type="ARBA" id="ARBA00006709"/>
    </source>
</evidence>
<comment type="similarity">
    <text evidence="1">Belongs to the V-ATPase V0D/AC39 subunit family.</text>
</comment>
<evidence type="ECO:0000313" key="5">
    <source>
        <dbReference type="Proteomes" id="UP000092714"/>
    </source>
</evidence>
<dbReference type="InterPro" id="IPR050873">
    <property type="entry name" value="V-ATPase_V0D/AC39_subunit"/>
</dbReference>
<dbReference type="PANTHER" id="PTHR38682:SF1">
    <property type="entry name" value="V-TYPE ATP SYNTHASE SUBUNIT C"/>
    <property type="match status" value="1"/>
</dbReference>
<dbReference type="Pfam" id="PF01992">
    <property type="entry name" value="vATP-synt_AC39"/>
    <property type="match status" value="1"/>
</dbReference>
<dbReference type="NCBIfam" id="NF002266">
    <property type="entry name" value="PRK01198.1-2"/>
    <property type="match status" value="1"/>
</dbReference>
<organism evidence="4 5">
    <name type="scientific">Clostridium paraputrificum</name>
    <dbReference type="NCBI Taxonomy" id="29363"/>
    <lineage>
        <taxon>Bacteria</taxon>
        <taxon>Bacillati</taxon>
        <taxon>Bacillota</taxon>
        <taxon>Clostridia</taxon>
        <taxon>Eubacteriales</taxon>
        <taxon>Clostridiaceae</taxon>
        <taxon>Clostridium</taxon>
    </lineage>
</organism>
<name>A0A1B8RPG1_9CLOT</name>
<dbReference type="Gene3D" id="1.20.1690.10">
    <property type="entry name" value="V-type ATP synthase subunit C domain"/>
    <property type="match status" value="2"/>
</dbReference>
<gene>
    <name evidence="4" type="ORF">CP373A1_09340</name>
</gene>
<dbReference type="PANTHER" id="PTHR38682">
    <property type="entry name" value="V-TYPE ATP SYNTHASE SUBUNIT C"/>
    <property type="match status" value="1"/>
</dbReference>
<keyword evidence="2" id="KW-0813">Transport</keyword>
<dbReference type="AlphaFoldDB" id="A0A1B8RPG1"/>
<dbReference type="InterPro" id="IPR002843">
    <property type="entry name" value="ATPase_V0-cplx_csu/dsu"/>
</dbReference>
<dbReference type="InterPro" id="IPR035067">
    <property type="entry name" value="V-type_ATPase_csu/dsu"/>
</dbReference>
<dbReference type="Proteomes" id="UP000092714">
    <property type="component" value="Unassembled WGS sequence"/>
</dbReference>
<evidence type="ECO:0000256" key="3">
    <source>
        <dbReference type="ARBA" id="ARBA00023065"/>
    </source>
</evidence>
<dbReference type="SUPFAM" id="SSF103486">
    <property type="entry name" value="V-type ATP synthase subunit C"/>
    <property type="match status" value="1"/>
</dbReference>
<protein>
    <submittedName>
        <fullName evidence="4">V-type ATP synthase subunit C</fullName>
    </submittedName>
</protein>
<dbReference type="RefSeq" id="WP_027096788.1">
    <property type="nucleotide sequence ID" value="NZ_CABHIH010000002.1"/>
</dbReference>
<reference evidence="4 5" key="1">
    <citation type="submission" date="2016-06" db="EMBL/GenBank/DDBJ databases">
        <authorList>
            <person name="Kjaerup R.B."/>
            <person name="Dalgaard T.S."/>
            <person name="Juul-Madsen H.R."/>
        </authorList>
    </citation>
    <scope>NUCLEOTIDE SEQUENCE [LARGE SCALE GENOMIC DNA]</scope>
    <source>
        <strain evidence="4 5">373-A1</strain>
    </source>
</reference>
<proteinExistence type="inferred from homology"/>
<keyword evidence="3" id="KW-0406">Ion transport</keyword>
<comment type="caution">
    <text evidence="4">The sequence shown here is derived from an EMBL/GenBank/DDBJ whole genome shotgun (WGS) entry which is preliminary data.</text>
</comment>
<dbReference type="OrthoDB" id="1653at2"/>